<feature type="domain" description="Type II secretion system protein GspF" evidence="9">
    <location>
        <begin position="72"/>
        <end position="195"/>
    </location>
</feature>
<keyword evidence="11" id="KW-1185">Reference proteome</keyword>
<evidence type="ECO:0000256" key="4">
    <source>
        <dbReference type="ARBA" id="ARBA00022519"/>
    </source>
</evidence>
<dbReference type="PANTHER" id="PTHR30012">
    <property type="entry name" value="GENERAL SECRETION PATHWAY PROTEIN"/>
    <property type="match status" value="1"/>
</dbReference>
<keyword evidence="6 8" id="KW-1133">Transmembrane helix</keyword>
<dbReference type="STRING" id="768670.Calni_0417"/>
<dbReference type="OrthoDB" id="9805682at2"/>
<evidence type="ECO:0000259" key="9">
    <source>
        <dbReference type="Pfam" id="PF00482"/>
    </source>
</evidence>
<dbReference type="PANTHER" id="PTHR30012:SF4">
    <property type="entry name" value="MSHA BIOGENESIS PROTEIN MSHG"/>
    <property type="match status" value="1"/>
</dbReference>
<feature type="transmembrane region" description="Helical" evidence="8">
    <location>
        <begin position="177"/>
        <end position="201"/>
    </location>
</feature>
<sequence length="407" mass="46471">MQFNYKGTTRKGEVKKGVIDADNIDEASVLLYSQGIIPEIIRQSSTIDIYYNKLSQKLKKYEKVRLEELIVFTRQFASLFAAGIPILTILRRLESQNYSQKMKETISTIIKDIEAGTPLSIAFRKHKDIFSDLYINMLRVGEEGGVLDIVLQRLALILETDLDTRNKIKNATRYPKMVVSAIVIAFVILMTFVIPKFVGLFSKFNTELPLPTKILVFVNDFFHNFWWLILIISILSYLIYKKYKKTPHGKRKIDEYTLKIPIIGPLIHKIYLSRISRILGLLYKSGISIITSFEIVSEVTGNEVIKDELLIIKEKVTRGGTIHGSFEASKYFPPVVSDMISAGEDTGQLDEMLFKIADYYDSEVDYSIKTLSQAIEPILLVMVAGMVLILALGVFLPMWDLIKVFRQ</sequence>
<evidence type="ECO:0000256" key="6">
    <source>
        <dbReference type="ARBA" id="ARBA00022989"/>
    </source>
</evidence>
<proteinExistence type="inferred from homology"/>
<evidence type="ECO:0000256" key="5">
    <source>
        <dbReference type="ARBA" id="ARBA00022692"/>
    </source>
</evidence>
<keyword evidence="5 8" id="KW-0812">Transmembrane</keyword>
<evidence type="ECO:0000256" key="8">
    <source>
        <dbReference type="SAM" id="Phobius"/>
    </source>
</evidence>
<comment type="subcellular location">
    <subcellularLocation>
        <location evidence="1">Cell inner membrane</location>
        <topology evidence="1">Multi-pass membrane protein</topology>
    </subcellularLocation>
</comment>
<dbReference type="FunFam" id="1.20.81.30:FF:000001">
    <property type="entry name" value="Type II secretion system protein F"/>
    <property type="match status" value="2"/>
</dbReference>
<evidence type="ECO:0000313" key="11">
    <source>
        <dbReference type="Proteomes" id="UP000007039"/>
    </source>
</evidence>
<keyword evidence="3" id="KW-1003">Cell membrane</keyword>
<evidence type="ECO:0000256" key="7">
    <source>
        <dbReference type="ARBA" id="ARBA00023136"/>
    </source>
</evidence>
<accession>E4TEK4</accession>
<dbReference type="InterPro" id="IPR003004">
    <property type="entry name" value="GspF/PilC"/>
</dbReference>
<protein>
    <submittedName>
        <fullName evidence="10">Type II secretion system F domain</fullName>
    </submittedName>
</protein>
<dbReference type="Pfam" id="PF00482">
    <property type="entry name" value="T2SSF"/>
    <property type="match status" value="2"/>
</dbReference>
<dbReference type="PRINTS" id="PR00812">
    <property type="entry name" value="BCTERIALGSPF"/>
</dbReference>
<dbReference type="EMBL" id="CP002347">
    <property type="protein sequence ID" value="ADR18330.1"/>
    <property type="molecule type" value="Genomic_DNA"/>
</dbReference>
<evidence type="ECO:0000256" key="3">
    <source>
        <dbReference type="ARBA" id="ARBA00022475"/>
    </source>
</evidence>
<dbReference type="Proteomes" id="UP000007039">
    <property type="component" value="Chromosome"/>
</dbReference>
<feature type="transmembrane region" description="Helical" evidence="8">
    <location>
        <begin position="221"/>
        <end position="240"/>
    </location>
</feature>
<name>E4TEK4_CALNY</name>
<evidence type="ECO:0000256" key="2">
    <source>
        <dbReference type="ARBA" id="ARBA00005745"/>
    </source>
</evidence>
<evidence type="ECO:0000256" key="1">
    <source>
        <dbReference type="ARBA" id="ARBA00004429"/>
    </source>
</evidence>
<organism evidence="10 11">
    <name type="scientific">Calditerrivibrio nitroreducens (strain DSM 19672 / NBRC 101217 / Yu37-1)</name>
    <dbReference type="NCBI Taxonomy" id="768670"/>
    <lineage>
        <taxon>Bacteria</taxon>
        <taxon>Pseudomonadati</taxon>
        <taxon>Deferribacterota</taxon>
        <taxon>Deferribacteres</taxon>
        <taxon>Deferribacterales</taxon>
        <taxon>Calditerrivibrionaceae</taxon>
    </lineage>
</organism>
<dbReference type="HOGENOM" id="CLU_035032_2_2_0"/>
<keyword evidence="7 8" id="KW-0472">Membrane</keyword>
<dbReference type="AlphaFoldDB" id="E4TEK4"/>
<comment type="similarity">
    <text evidence="2">Belongs to the GSP F family.</text>
</comment>
<dbReference type="KEGG" id="cni:Calni_0417"/>
<dbReference type="InterPro" id="IPR018076">
    <property type="entry name" value="T2SS_GspF_dom"/>
</dbReference>
<dbReference type="InterPro" id="IPR042094">
    <property type="entry name" value="T2SS_GspF_sf"/>
</dbReference>
<feature type="domain" description="Type II secretion system protein GspF" evidence="9">
    <location>
        <begin position="276"/>
        <end position="397"/>
    </location>
</feature>
<dbReference type="GO" id="GO:0015628">
    <property type="term" value="P:protein secretion by the type II secretion system"/>
    <property type="evidence" value="ECO:0007669"/>
    <property type="project" value="TreeGrafter"/>
</dbReference>
<dbReference type="Gene3D" id="1.20.81.30">
    <property type="entry name" value="Type II secretion system (T2SS), domain F"/>
    <property type="match status" value="2"/>
</dbReference>
<dbReference type="eggNOG" id="COG1459">
    <property type="taxonomic scope" value="Bacteria"/>
</dbReference>
<gene>
    <name evidence="10" type="ordered locus">Calni_0417</name>
</gene>
<evidence type="ECO:0000313" key="10">
    <source>
        <dbReference type="EMBL" id="ADR18330.1"/>
    </source>
</evidence>
<reference evidence="10 11" key="2">
    <citation type="journal article" date="2011" name="Stand. Genomic Sci.">
        <title>Complete genome sequence of Calditerrivibrio nitroreducens type strain (Yu37-1).</title>
        <authorList>
            <person name="Pitluck S."/>
            <person name="Sikorski J."/>
            <person name="Zeytun A."/>
            <person name="Lapidus A."/>
            <person name="Nolan M."/>
            <person name="Lucas S."/>
            <person name="Hammon N."/>
            <person name="Deshpande S."/>
            <person name="Cheng J.F."/>
            <person name="Tapia R."/>
            <person name="Han C."/>
            <person name="Goodwin L."/>
            <person name="Liolios K."/>
            <person name="Pagani I."/>
            <person name="Ivanova N."/>
            <person name="Mavromatis K."/>
            <person name="Pati A."/>
            <person name="Chen A."/>
            <person name="Palaniappan K."/>
            <person name="Hauser L."/>
            <person name="Chang Y.J."/>
            <person name="Jeffries C.D."/>
            <person name="Detter J.C."/>
            <person name="Brambilla E."/>
            <person name="Djao O.D."/>
            <person name="Rohde M."/>
            <person name="Spring S."/>
            <person name="Goker M."/>
            <person name="Woyke T."/>
            <person name="Bristow J."/>
            <person name="Eisen J.A."/>
            <person name="Markowitz V."/>
            <person name="Hugenholtz P."/>
            <person name="Kyrpides N.C."/>
            <person name="Klenk H.P."/>
            <person name="Land M."/>
        </authorList>
    </citation>
    <scope>NUCLEOTIDE SEQUENCE [LARGE SCALE GENOMIC DNA]</scope>
    <source>
        <strain evidence="11">DSM 19672 / NBRC 101217 / Yu37-1</strain>
    </source>
</reference>
<dbReference type="RefSeq" id="WP_013450546.1">
    <property type="nucleotide sequence ID" value="NC_014758.1"/>
</dbReference>
<dbReference type="GO" id="GO:0005886">
    <property type="term" value="C:plasma membrane"/>
    <property type="evidence" value="ECO:0007669"/>
    <property type="project" value="UniProtKB-SubCell"/>
</dbReference>
<feature type="transmembrane region" description="Helical" evidence="8">
    <location>
        <begin position="378"/>
        <end position="399"/>
    </location>
</feature>
<reference key="1">
    <citation type="submission" date="2010-11" db="EMBL/GenBank/DDBJ databases">
        <title>The complete genome of chromosome of Calditerrivibrio nitroreducens DSM 19672.</title>
        <authorList>
            <consortium name="US DOE Joint Genome Institute (JGI-PGF)"/>
            <person name="Lucas S."/>
            <person name="Copeland A."/>
            <person name="Lapidus A."/>
            <person name="Bruce D."/>
            <person name="Goodwin L."/>
            <person name="Pitluck S."/>
            <person name="Kyrpides N."/>
            <person name="Mavromatis K."/>
            <person name="Ivanova N."/>
            <person name="Mikhailova N."/>
            <person name="Zeytun A."/>
            <person name="Brettin T."/>
            <person name="Detter J.C."/>
            <person name="Tapia R."/>
            <person name="Han C."/>
            <person name="Land M."/>
            <person name="Hauser L."/>
            <person name="Markowitz V."/>
            <person name="Cheng J.-F."/>
            <person name="Hugenholtz P."/>
            <person name="Woyke T."/>
            <person name="Wu D."/>
            <person name="Spring S."/>
            <person name="Schroeder M."/>
            <person name="Brambilla E."/>
            <person name="Klenk H.-P."/>
            <person name="Eisen J.A."/>
        </authorList>
    </citation>
    <scope>NUCLEOTIDE SEQUENCE [LARGE SCALE GENOMIC DNA]</scope>
    <source>
        <strain>DSM 19672</strain>
    </source>
</reference>
<keyword evidence="4" id="KW-0997">Cell inner membrane</keyword>